<dbReference type="KEGG" id="azq:G3580_13335"/>
<feature type="region of interest" description="Disordered" evidence="1">
    <location>
        <begin position="191"/>
        <end position="212"/>
    </location>
</feature>
<dbReference type="EMBL" id="CP048836">
    <property type="protein sequence ID" value="QID18526.1"/>
    <property type="molecule type" value="Genomic_DNA"/>
</dbReference>
<name>A0A6C1B4A1_9RHOO</name>
<dbReference type="AlphaFoldDB" id="A0A6C1B4A1"/>
<protein>
    <submittedName>
        <fullName evidence="2">Sulfotransferase</fullName>
    </submittedName>
</protein>
<keyword evidence="3" id="KW-1185">Reference proteome</keyword>
<dbReference type="InterPro" id="IPR027417">
    <property type="entry name" value="P-loop_NTPase"/>
</dbReference>
<evidence type="ECO:0000313" key="2">
    <source>
        <dbReference type="EMBL" id="QID18526.1"/>
    </source>
</evidence>
<dbReference type="Proteomes" id="UP000501991">
    <property type="component" value="Chromosome"/>
</dbReference>
<sequence>MSFFSALLTNPELILHHRNIFLLSHMRANTSLFGHLIGSHPQVEGYYEMHIGYYGWKSLWRQKLLHFKTHSVKPGAHWMFDKVLHDGHHVAPSILARPNSRTLVMLRAPEQSIKSLVALYRKRNPQLPEATPEGATRYYVDRLESLARMARELGPRYFYLDAECLIERTDTTLAALSEWLGFDTPIPSEYDTFSNTGQGNTGDHSSRLKSGKVNRAKSDYSDIVLSDAQMDAAEAAYTQHRGRLIAGSARASTL</sequence>
<reference evidence="2 3" key="1">
    <citation type="submission" date="2020-02" db="EMBL/GenBank/DDBJ databases">
        <title>Nitrogenibacter mangrovi gen. nov., sp. nov. isolated from mangrove sediment, a denitrifying betaproteobacterium.</title>
        <authorList>
            <person name="Liao H."/>
            <person name="Tian Y."/>
        </authorList>
    </citation>
    <scope>NUCLEOTIDE SEQUENCE [LARGE SCALE GENOMIC DNA]</scope>
    <source>
        <strain evidence="2 3">M9-3-2</strain>
    </source>
</reference>
<dbReference type="RefSeq" id="WP_173766259.1">
    <property type="nucleotide sequence ID" value="NZ_CP048836.1"/>
</dbReference>
<dbReference type="SUPFAM" id="SSF52540">
    <property type="entry name" value="P-loop containing nucleoside triphosphate hydrolases"/>
    <property type="match status" value="1"/>
</dbReference>
<gene>
    <name evidence="2" type="ORF">G3580_13335</name>
</gene>
<keyword evidence="2" id="KW-0808">Transferase</keyword>
<feature type="compositionally biased region" description="Polar residues" evidence="1">
    <location>
        <begin position="191"/>
        <end position="203"/>
    </location>
</feature>
<evidence type="ECO:0000313" key="3">
    <source>
        <dbReference type="Proteomes" id="UP000501991"/>
    </source>
</evidence>
<accession>A0A6C1B4A1</accession>
<dbReference type="GO" id="GO:0016740">
    <property type="term" value="F:transferase activity"/>
    <property type="evidence" value="ECO:0007669"/>
    <property type="project" value="UniProtKB-KW"/>
</dbReference>
<organism evidence="2 3">
    <name type="scientific">Nitrogeniibacter mangrovi</name>
    <dbReference type="NCBI Taxonomy" id="2016596"/>
    <lineage>
        <taxon>Bacteria</taxon>
        <taxon>Pseudomonadati</taxon>
        <taxon>Pseudomonadota</taxon>
        <taxon>Betaproteobacteria</taxon>
        <taxon>Rhodocyclales</taxon>
        <taxon>Zoogloeaceae</taxon>
        <taxon>Nitrogeniibacter</taxon>
    </lineage>
</organism>
<dbReference type="Gene3D" id="3.40.50.300">
    <property type="entry name" value="P-loop containing nucleotide triphosphate hydrolases"/>
    <property type="match status" value="1"/>
</dbReference>
<proteinExistence type="predicted"/>
<evidence type="ECO:0000256" key="1">
    <source>
        <dbReference type="SAM" id="MobiDB-lite"/>
    </source>
</evidence>